<dbReference type="GO" id="GO:0005524">
    <property type="term" value="F:ATP binding"/>
    <property type="evidence" value="ECO:0007669"/>
    <property type="project" value="UniProtKB-KW"/>
</dbReference>
<dbReference type="InterPro" id="IPR027417">
    <property type="entry name" value="P-loop_NTPase"/>
</dbReference>
<evidence type="ECO:0000313" key="14">
    <source>
        <dbReference type="Proteomes" id="UP001152795"/>
    </source>
</evidence>
<keyword evidence="14" id="KW-1185">Reference proteome</keyword>
<evidence type="ECO:0000256" key="8">
    <source>
        <dbReference type="ARBA" id="ARBA00023235"/>
    </source>
</evidence>
<evidence type="ECO:0000313" key="13">
    <source>
        <dbReference type="EMBL" id="CAB3979507.1"/>
    </source>
</evidence>
<dbReference type="EMBL" id="CACRXK020000204">
    <property type="protein sequence ID" value="CAB3979507.1"/>
    <property type="molecule type" value="Genomic_DNA"/>
</dbReference>
<keyword evidence="3 9" id="KW-0378">Hydrolase</keyword>
<keyword evidence="8" id="KW-0413">Isomerase</keyword>
<dbReference type="Proteomes" id="UP001152795">
    <property type="component" value="Unassembled WGS sequence"/>
</dbReference>
<keyword evidence="6" id="KW-0238">DNA-binding</keyword>
<dbReference type="AlphaFoldDB" id="A0A7D9HCS0"/>
<dbReference type="Pfam" id="PF14214">
    <property type="entry name" value="Helitron_like_N"/>
    <property type="match status" value="1"/>
</dbReference>
<dbReference type="GO" id="GO:0000723">
    <property type="term" value="P:telomere maintenance"/>
    <property type="evidence" value="ECO:0007669"/>
    <property type="project" value="InterPro"/>
</dbReference>
<dbReference type="Gene3D" id="3.40.50.300">
    <property type="entry name" value="P-loop containing nucleotide triphosphate hydrolases"/>
    <property type="match status" value="2"/>
</dbReference>
<dbReference type="InterPro" id="IPR010285">
    <property type="entry name" value="DNA_helicase_pif1-like_DEAD"/>
</dbReference>
<dbReference type="InterPro" id="IPR025476">
    <property type="entry name" value="Helitron_helicase-like"/>
</dbReference>
<evidence type="ECO:0000256" key="3">
    <source>
        <dbReference type="ARBA" id="ARBA00022801"/>
    </source>
</evidence>
<keyword evidence="5 9" id="KW-0067">ATP-binding</keyword>
<evidence type="ECO:0000256" key="1">
    <source>
        <dbReference type="ARBA" id="ARBA00022741"/>
    </source>
</evidence>
<keyword evidence="7 9" id="KW-0234">DNA repair</keyword>
<dbReference type="GO" id="GO:0006310">
    <property type="term" value="P:DNA recombination"/>
    <property type="evidence" value="ECO:0007669"/>
    <property type="project" value="UniProtKB-KW"/>
</dbReference>
<proteinExistence type="inferred from homology"/>
<dbReference type="GO" id="GO:0016787">
    <property type="term" value="F:hydrolase activity"/>
    <property type="evidence" value="ECO:0007669"/>
    <property type="project" value="UniProtKB-KW"/>
</dbReference>
<comment type="caution">
    <text evidence="13">The sequence shown here is derived from an EMBL/GenBank/DDBJ whole genome shotgun (WGS) entry which is preliminary data.</text>
</comment>
<comment type="similarity">
    <text evidence="9">Belongs to the helicase family.</text>
</comment>
<feature type="domain" description="DNA helicase Pif1-like DEAD-box helicase" evidence="10">
    <location>
        <begin position="588"/>
        <end position="783"/>
    </location>
</feature>
<protein>
    <recommendedName>
        <fullName evidence="9">ATP-dependent DNA helicase</fullName>
        <ecNumber evidence="9">5.6.2.3</ecNumber>
    </recommendedName>
</protein>
<evidence type="ECO:0000259" key="12">
    <source>
        <dbReference type="Pfam" id="PF21530"/>
    </source>
</evidence>
<sequence length="1036" mass="118814">MHWPELHALFGAKTGNATSQIRRQNVINNPHVVDWFFTQRLESFVKHWLYDTLGAKWHWFRYEYQGRGSIHCHGTAKLNNDPGLCQLTQTALKGFLAQKFKDENDCSDTTELDHDIEDGQKAADTVCQYVDWLLSTVNPNPPDEDMWIRPEVHPCQRNHHDIPEHEKQSDYVDLLNMVQRHTRCSTSYCLRRKSNETELKCRFHFPFDICPKTKLEFEKIHTSGDNEHYRAKIVTKRNDSRLNNHQQLQLQGWRANCDIQVVIDHYACVEYLTKYAAKGEPRSPILKQAFNSIVQNVDSNTNPHRVIKKIVMKSLGERDYAAQETMHHLLSLKLHSSSFKVMPVSLNGSRRVRDSVSIDEGESCTDYSLLDVYANREQYDSSQNIINMNFVQFATTYRVANNELTKLPENIIPRIFPTYSPNPKGPNFSLYCKYQLLRYKPWRTTQNNAWGDQEPTDEVLINCWHDFLQTPYGQSNVPDWFDKLQRVIQSQEPEDEPSEEQETTREEWMILSDLNTPFENSEQTPESTYDWHLDRANYSEQQIQEMPTWIKTNKEEYTIDEQYDVVDINSFSEMQKLAYDIVKSHFDDTSSEKEPLCLIINGVAGTGKSYLINAIRNLLQSKCAVAATTGKAAYNIRGVTVHSLLKLPIGSRGNKDLTGRSLCRLQESVNNIGYIIIDEYSMLGQVTFGWIDKRCKQASGSNDKVFGGKSLILTGDPGQLPPVADKPLYHAKPSNAVGEQGYQAYHMFHKVVKLTVNQRVQGMTSEQVQFRDLLLRLRKGDSTVDDWKLLLTRQPSNVTNLCDFEDSTRLFYSNEQVGNYNHEQLTKLEHPVAHINARHSSALAKKISSDDMSGLEPVVFLAKGARVMLTMNLWSSVGLCNGATGTVVDIIYQNNHQPPDLPIAVIVQFENYRGPVFIENQPWCIPICPITVTSQTEIGFHERQQLPLRLAWALTIHKSQGLTLPKAWIDIGKSERTAGVSYVAISRVKSLASCVIEPMTYERLTRLKSSANLQYRLEEENRLDQLAHTTNSCAYR</sequence>
<comment type="catalytic activity">
    <reaction evidence="9">
        <text>ATP + H2O = ADP + phosphate + H(+)</text>
        <dbReference type="Rhea" id="RHEA:13065"/>
        <dbReference type="ChEBI" id="CHEBI:15377"/>
        <dbReference type="ChEBI" id="CHEBI:15378"/>
        <dbReference type="ChEBI" id="CHEBI:30616"/>
        <dbReference type="ChEBI" id="CHEBI:43474"/>
        <dbReference type="ChEBI" id="CHEBI:456216"/>
        <dbReference type="EC" id="5.6.2.3"/>
    </reaction>
</comment>
<keyword evidence="2 9" id="KW-0227">DNA damage</keyword>
<accession>A0A7D9HCS0</accession>
<keyword evidence="4 9" id="KW-0347">Helicase</keyword>
<dbReference type="Pfam" id="PF21530">
    <property type="entry name" value="Pif1_2B_dom"/>
    <property type="match status" value="1"/>
</dbReference>
<dbReference type="OrthoDB" id="5969700at2759"/>
<feature type="domain" description="DNA helicase Pif1-like 2B" evidence="12">
    <location>
        <begin position="861"/>
        <end position="889"/>
    </location>
</feature>
<dbReference type="SUPFAM" id="SSF52540">
    <property type="entry name" value="P-loop containing nucleoside triphosphate hydrolases"/>
    <property type="match status" value="2"/>
</dbReference>
<dbReference type="InterPro" id="IPR049163">
    <property type="entry name" value="Pif1-like_2B_dom"/>
</dbReference>
<dbReference type="EC" id="5.6.2.3" evidence="9"/>
<dbReference type="InterPro" id="IPR051055">
    <property type="entry name" value="PIF1_helicase"/>
</dbReference>
<dbReference type="Pfam" id="PF05970">
    <property type="entry name" value="PIF1"/>
    <property type="match status" value="1"/>
</dbReference>
<name>A0A7D9HCS0_PARCT</name>
<feature type="domain" description="Helitron helicase-like" evidence="11">
    <location>
        <begin position="3"/>
        <end position="74"/>
    </location>
</feature>
<evidence type="ECO:0000256" key="4">
    <source>
        <dbReference type="ARBA" id="ARBA00022806"/>
    </source>
</evidence>
<evidence type="ECO:0000256" key="6">
    <source>
        <dbReference type="ARBA" id="ARBA00023125"/>
    </source>
</evidence>
<organism evidence="13 14">
    <name type="scientific">Paramuricea clavata</name>
    <name type="common">Red gorgonian</name>
    <name type="synonym">Violescent sea-whip</name>
    <dbReference type="NCBI Taxonomy" id="317549"/>
    <lineage>
        <taxon>Eukaryota</taxon>
        <taxon>Metazoa</taxon>
        <taxon>Cnidaria</taxon>
        <taxon>Anthozoa</taxon>
        <taxon>Octocorallia</taxon>
        <taxon>Malacalcyonacea</taxon>
        <taxon>Plexauridae</taxon>
        <taxon>Paramuricea</taxon>
    </lineage>
</organism>
<comment type="cofactor">
    <cofactor evidence="9">
        <name>Mg(2+)</name>
        <dbReference type="ChEBI" id="CHEBI:18420"/>
    </cofactor>
</comment>
<evidence type="ECO:0000259" key="10">
    <source>
        <dbReference type="Pfam" id="PF05970"/>
    </source>
</evidence>
<dbReference type="PANTHER" id="PTHR47642">
    <property type="entry name" value="ATP-DEPENDENT DNA HELICASE"/>
    <property type="match status" value="1"/>
</dbReference>
<evidence type="ECO:0000259" key="11">
    <source>
        <dbReference type="Pfam" id="PF14214"/>
    </source>
</evidence>
<evidence type="ECO:0000256" key="5">
    <source>
        <dbReference type="ARBA" id="ARBA00022840"/>
    </source>
</evidence>
<reference evidence="13" key="1">
    <citation type="submission" date="2020-04" db="EMBL/GenBank/DDBJ databases">
        <authorList>
            <person name="Alioto T."/>
            <person name="Alioto T."/>
            <person name="Gomez Garrido J."/>
        </authorList>
    </citation>
    <scope>NUCLEOTIDE SEQUENCE</scope>
    <source>
        <strain evidence="13">A484AB</strain>
    </source>
</reference>
<dbReference type="GO" id="GO:0043139">
    <property type="term" value="F:5'-3' DNA helicase activity"/>
    <property type="evidence" value="ECO:0007669"/>
    <property type="project" value="UniProtKB-EC"/>
</dbReference>
<dbReference type="PANTHER" id="PTHR47642:SF5">
    <property type="entry name" value="ATP-DEPENDENT DNA HELICASE"/>
    <property type="match status" value="1"/>
</dbReference>
<evidence type="ECO:0000256" key="7">
    <source>
        <dbReference type="ARBA" id="ARBA00023204"/>
    </source>
</evidence>
<keyword evidence="1 9" id="KW-0547">Nucleotide-binding</keyword>
<dbReference type="GO" id="GO:0006281">
    <property type="term" value="P:DNA repair"/>
    <property type="evidence" value="ECO:0007669"/>
    <property type="project" value="UniProtKB-KW"/>
</dbReference>
<evidence type="ECO:0000256" key="9">
    <source>
        <dbReference type="RuleBase" id="RU363044"/>
    </source>
</evidence>
<gene>
    <name evidence="13" type="ORF">PACLA_8A023671</name>
</gene>
<dbReference type="CDD" id="cd18809">
    <property type="entry name" value="SF1_C_RecD"/>
    <property type="match status" value="1"/>
</dbReference>
<evidence type="ECO:0000256" key="2">
    <source>
        <dbReference type="ARBA" id="ARBA00022763"/>
    </source>
</evidence>
<keyword evidence="9" id="KW-0233">DNA recombination</keyword>